<dbReference type="PROSITE" id="PS51257">
    <property type="entry name" value="PROKAR_LIPOPROTEIN"/>
    <property type="match status" value="1"/>
</dbReference>
<comment type="caution">
    <text evidence="2">The sequence shown here is derived from an EMBL/GenBank/DDBJ whole genome shotgun (WGS) entry which is preliminary data.</text>
</comment>
<dbReference type="EMBL" id="JBHMCR010000013">
    <property type="protein sequence ID" value="MFB9522721.1"/>
    <property type="molecule type" value="Genomic_DNA"/>
</dbReference>
<sequence>MTGTRARARARVRARVRLPAVVAVACALLLGACGVQPTGVIAGGEPATGLTKGLRLYFVSKAGRLEGVSRPDAQPLRELPAALKLLALGPDEAERKRGLTSPLGMPPSYDVTGSGARVVLRSPKTFFADGLNELATGQLVCTLARAQSLLAKGVRPDDVQVTFEGRETVGPYRCGSYLER</sequence>
<feature type="chain" id="PRO_5046555141" description="GerMN domain-containing protein" evidence="1">
    <location>
        <begin position="38"/>
        <end position="180"/>
    </location>
</feature>
<organism evidence="2 3">
    <name type="scientific">Streptomyces cremeus</name>
    <dbReference type="NCBI Taxonomy" id="66881"/>
    <lineage>
        <taxon>Bacteria</taxon>
        <taxon>Bacillati</taxon>
        <taxon>Actinomycetota</taxon>
        <taxon>Actinomycetes</taxon>
        <taxon>Kitasatosporales</taxon>
        <taxon>Streptomycetaceae</taxon>
        <taxon>Streptomyces</taxon>
    </lineage>
</organism>
<feature type="signal peptide" evidence="1">
    <location>
        <begin position="1"/>
        <end position="37"/>
    </location>
</feature>
<evidence type="ECO:0000313" key="2">
    <source>
        <dbReference type="EMBL" id="MFB9522721.1"/>
    </source>
</evidence>
<name>A0ABV5PJL0_STRCM</name>
<gene>
    <name evidence="2" type="ORF">ACFFTU_22510</name>
</gene>
<keyword evidence="3" id="KW-1185">Reference proteome</keyword>
<evidence type="ECO:0000313" key="3">
    <source>
        <dbReference type="Proteomes" id="UP001589718"/>
    </source>
</evidence>
<dbReference type="RefSeq" id="WP_345220241.1">
    <property type="nucleotide sequence ID" value="NZ_BAAAXE010000013.1"/>
</dbReference>
<proteinExistence type="predicted"/>
<protein>
    <recommendedName>
        <fullName evidence="4">GerMN domain-containing protein</fullName>
    </recommendedName>
</protein>
<keyword evidence="1" id="KW-0732">Signal</keyword>
<evidence type="ECO:0008006" key="4">
    <source>
        <dbReference type="Google" id="ProtNLM"/>
    </source>
</evidence>
<dbReference type="Proteomes" id="UP001589718">
    <property type="component" value="Unassembled WGS sequence"/>
</dbReference>
<accession>A0ABV5PJL0</accession>
<reference evidence="2 3" key="1">
    <citation type="submission" date="2024-09" db="EMBL/GenBank/DDBJ databases">
        <authorList>
            <person name="Sun Q."/>
            <person name="Mori K."/>
        </authorList>
    </citation>
    <scope>NUCLEOTIDE SEQUENCE [LARGE SCALE GENOMIC DNA]</scope>
    <source>
        <strain evidence="2 3">JCM 4362</strain>
    </source>
</reference>
<evidence type="ECO:0000256" key="1">
    <source>
        <dbReference type="SAM" id="SignalP"/>
    </source>
</evidence>